<accession>A0A9C7PTL0</accession>
<gene>
    <name evidence="1" type="ORF">GpartN1_g2369.t1</name>
</gene>
<evidence type="ECO:0000313" key="1">
    <source>
        <dbReference type="EMBL" id="GJQ10578.1"/>
    </source>
</evidence>
<dbReference type="AlphaFoldDB" id="A0A9C7PTL0"/>
<dbReference type="EMBL" id="BQMJ01000017">
    <property type="protein sequence ID" value="GJQ10578.1"/>
    <property type="molecule type" value="Genomic_DNA"/>
</dbReference>
<comment type="caution">
    <text evidence="1">The sequence shown here is derived from an EMBL/GenBank/DDBJ whole genome shotgun (WGS) entry which is preliminary data.</text>
</comment>
<sequence length="141" mass="15756">MSNAGSPLRTSNLLYQQPSSPRRSIEIFLRKSHPHDMGLTFPPQSDSCSRVHVKLETSTINESVLEAVVARAYICLRNKGNLCITLPKYQGTRTAGENQEIHINESVLHPHEVALLCKLAGFIPIQIDQNEEDYVITCSKV</sequence>
<reference evidence="1" key="2">
    <citation type="submission" date="2022-01" db="EMBL/GenBank/DDBJ databases">
        <authorList>
            <person name="Hirooka S."/>
            <person name="Miyagishima S.Y."/>
        </authorList>
    </citation>
    <scope>NUCLEOTIDE SEQUENCE</scope>
    <source>
        <strain evidence="1">NBRC 102759</strain>
    </source>
</reference>
<name>A0A9C7PTL0_9RHOD</name>
<proteinExistence type="predicted"/>
<keyword evidence="2" id="KW-1185">Reference proteome</keyword>
<reference evidence="1" key="1">
    <citation type="journal article" date="2022" name="Proc. Natl. Acad. Sci. U.S.A.">
        <title>Life cycle and functional genomics of the unicellular red alga Galdieria for elucidating algal and plant evolution and industrial use.</title>
        <authorList>
            <person name="Hirooka S."/>
            <person name="Itabashi T."/>
            <person name="Ichinose T.M."/>
            <person name="Onuma R."/>
            <person name="Fujiwara T."/>
            <person name="Yamashita S."/>
            <person name="Jong L.W."/>
            <person name="Tomita R."/>
            <person name="Iwane A.H."/>
            <person name="Miyagishima S.Y."/>
        </authorList>
    </citation>
    <scope>NUCLEOTIDE SEQUENCE</scope>
    <source>
        <strain evidence="1">NBRC 102759</strain>
    </source>
</reference>
<protein>
    <submittedName>
        <fullName evidence="1">Uncharacterized protein</fullName>
    </submittedName>
</protein>
<dbReference type="Proteomes" id="UP001061958">
    <property type="component" value="Unassembled WGS sequence"/>
</dbReference>
<organism evidence="1 2">
    <name type="scientific">Galdieria partita</name>
    <dbReference type="NCBI Taxonomy" id="83374"/>
    <lineage>
        <taxon>Eukaryota</taxon>
        <taxon>Rhodophyta</taxon>
        <taxon>Bangiophyceae</taxon>
        <taxon>Galdieriales</taxon>
        <taxon>Galdieriaceae</taxon>
        <taxon>Galdieria</taxon>
    </lineage>
</organism>
<evidence type="ECO:0000313" key="2">
    <source>
        <dbReference type="Proteomes" id="UP001061958"/>
    </source>
</evidence>